<dbReference type="eggNOG" id="KOG4197">
    <property type="taxonomic scope" value="Eukaryota"/>
</dbReference>
<dbReference type="InterPro" id="IPR002885">
    <property type="entry name" value="PPR_rpt"/>
</dbReference>
<dbReference type="PANTHER" id="PTHR47003">
    <property type="entry name" value="OS01G0970900 PROTEIN"/>
    <property type="match status" value="1"/>
</dbReference>
<dbReference type="AlphaFoldDB" id="D7KUC5"/>
<sequence length="178" mass="20698">FFQWIKEASPEELSSKNYNMMLRILGVNGLVDEFWGLVDVMKKKGHGLSANVRDKVGEKFQKDGLESDLVRLRKLFASDCLDNSAENVCDRVCKIVMKEEWGDDVEKRVRDLNVEFKSDLVKMIVESLDVEPRKALLFFRWIDESGLFKHDEKTYNAMAKVLGKVKFLDRFQNIVVEE</sequence>
<protein>
    <submittedName>
        <fullName evidence="1">Predicted protein</fullName>
    </submittedName>
</protein>
<keyword evidence="2" id="KW-1185">Reference proteome</keyword>
<organism evidence="2">
    <name type="scientific">Arabidopsis lyrata subsp. lyrata</name>
    <name type="common">Lyre-leaved rock-cress</name>
    <dbReference type="NCBI Taxonomy" id="81972"/>
    <lineage>
        <taxon>Eukaryota</taxon>
        <taxon>Viridiplantae</taxon>
        <taxon>Streptophyta</taxon>
        <taxon>Embryophyta</taxon>
        <taxon>Tracheophyta</taxon>
        <taxon>Spermatophyta</taxon>
        <taxon>Magnoliopsida</taxon>
        <taxon>eudicotyledons</taxon>
        <taxon>Gunneridae</taxon>
        <taxon>Pentapetalae</taxon>
        <taxon>rosids</taxon>
        <taxon>malvids</taxon>
        <taxon>Brassicales</taxon>
        <taxon>Brassicaceae</taxon>
        <taxon>Camelineae</taxon>
        <taxon>Arabidopsis</taxon>
    </lineage>
</organism>
<name>D7KUC5_ARALL</name>
<dbReference type="PANTHER" id="PTHR47003:SF3">
    <property type="entry name" value="SMALL RIBOSOMAL SUBUNIT PROTEIN MS81 (RPPR8)"/>
    <property type="match status" value="1"/>
</dbReference>
<dbReference type="EMBL" id="GL348714">
    <property type="protein sequence ID" value="EFH64797.1"/>
    <property type="molecule type" value="Genomic_DNA"/>
</dbReference>
<dbReference type="GO" id="GO:0008380">
    <property type="term" value="P:RNA splicing"/>
    <property type="evidence" value="ECO:0007669"/>
    <property type="project" value="InterPro"/>
</dbReference>
<dbReference type="NCBIfam" id="TIGR00756">
    <property type="entry name" value="PPR"/>
    <property type="match status" value="1"/>
</dbReference>
<gene>
    <name evidence="1" type="ORF">ARALYDRAFT_676129</name>
</gene>
<proteinExistence type="predicted"/>
<evidence type="ECO:0000313" key="2">
    <source>
        <dbReference type="Proteomes" id="UP000008694"/>
    </source>
</evidence>
<dbReference type="InterPro" id="IPR044578">
    <property type="entry name" value="BIR6-like"/>
</dbReference>
<dbReference type="STRING" id="81972.D7KUC5"/>
<feature type="non-terminal residue" evidence="1">
    <location>
        <position position="1"/>
    </location>
</feature>
<accession>D7KUC5</accession>
<dbReference type="Gramene" id="Al_scaffold_0002_1279">
    <property type="protein sequence ID" value="Al_scaffold_0002_1279"/>
    <property type="gene ID" value="Al_scaffold_0002_1279"/>
</dbReference>
<dbReference type="HOGENOM" id="CLU_1648030_0_0_1"/>
<dbReference type="Proteomes" id="UP000008694">
    <property type="component" value="Unassembled WGS sequence"/>
</dbReference>
<reference evidence="2" key="1">
    <citation type="journal article" date="2011" name="Nat. Genet.">
        <title>The Arabidopsis lyrata genome sequence and the basis of rapid genome size change.</title>
        <authorList>
            <person name="Hu T.T."/>
            <person name="Pattyn P."/>
            <person name="Bakker E.G."/>
            <person name="Cao J."/>
            <person name="Cheng J.-F."/>
            <person name="Clark R.M."/>
            <person name="Fahlgren N."/>
            <person name="Fawcett J.A."/>
            <person name="Grimwood J."/>
            <person name="Gundlach H."/>
            <person name="Haberer G."/>
            <person name="Hollister J.D."/>
            <person name="Ossowski S."/>
            <person name="Ottilar R.P."/>
            <person name="Salamov A.A."/>
            <person name="Schneeberger K."/>
            <person name="Spannagl M."/>
            <person name="Wang X."/>
            <person name="Yang L."/>
            <person name="Nasrallah M.E."/>
            <person name="Bergelson J."/>
            <person name="Carrington J.C."/>
            <person name="Gaut B.S."/>
            <person name="Schmutz J."/>
            <person name="Mayer K.F.X."/>
            <person name="Van de Peer Y."/>
            <person name="Grigoriev I.V."/>
            <person name="Nordborg M."/>
            <person name="Weigel D."/>
            <person name="Guo Y.-L."/>
        </authorList>
    </citation>
    <scope>NUCLEOTIDE SEQUENCE [LARGE SCALE GENOMIC DNA]</scope>
    <source>
        <strain evidence="2">cv. MN47</strain>
    </source>
</reference>
<evidence type="ECO:0000313" key="1">
    <source>
        <dbReference type="EMBL" id="EFH64797.1"/>
    </source>
</evidence>